<evidence type="ECO:0000313" key="2">
    <source>
        <dbReference type="EMBL" id="CAH0541755.1"/>
    </source>
</evidence>
<feature type="transmembrane region" description="Helical" evidence="1">
    <location>
        <begin position="324"/>
        <end position="345"/>
    </location>
</feature>
<evidence type="ECO:0008006" key="4">
    <source>
        <dbReference type="Google" id="ProtNLM"/>
    </source>
</evidence>
<proteinExistence type="predicted"/>
<feature type="transmembrane region" description="Helical" evidence="1">
    <location>
        <begin position="387"/>
        <end position="405"/>
    </location>
</feature>
<dbReference type="Proteomes" id="UP000838748">
    <property type="component" value="Unassembled WGS sequence"/>
</dbReference>
<keyword evidence="1" id="KW-1133">Transmembrane helix</keyword>
<keyword evidence="1" id="KW-0472">Membrane</keyword>
<comment type="caution">
    <text evidence="2">The sequence shown here is derived from an EMBL/GenBank/DDBJ whole genome shotgun (WGS) entry which is preliminary data.</text>
</comment>
<feature type="transmembrane region" description="Helical" evidence="1">
    <location>
        <begin position="210"/>
        <end position="231"/>
    </location>
</feature>
<protein>
    <recommendedName>
        <fullName evidence="4">Oligosaccharide repeat unit polymerase</fullName>
    </recommendedName>
</protein>
<feature type="transmembrane region" description="Helical" evidence="1">
    <location>
        <begin position="357"/>
        <end position="375"/>
    </location>
</feature>
<evidence type="ECO:0000256" key="1">
    <source>
        <dbReference type="SAM" id="Phobius"/>
    </source>
</evidence>
<reference evidence="2" key="1">
    <citation type="submission" date="2021-11" db="EMBL/GenBank/DDBJ databases">
        <authorList>
            <person name="Rodrigo-Torres L."/>
            <person name="Arahal R. D."/>
            <person name="Lucena T."/>
        </authorList>
    </citation>
    <scope>NUCLEOTIDE SEQUENCE</scope>
    <source>
        <strain evidence="2">CECT 7928</strain>
    </source>
</reference>
<evidence type="ECO:0000313" key="3">
    <source>
        <dbReference type="Proteomes" id="UP000838748"/>
    </source>
</evidence>
<feature type="transmembrane region" description="Helical" evidence="1">
    <location>
        <begin position="63"/>
        <end position="81"/>
    </location>
</feature>
<feature type="transmembrane region" description="Helical" evidence="1">
    <location>
        <begin position="101"/>
        <end position="123"/>
    </location>
</feature>
<keyword evidence="3" id="KW-1185">Reference proteome</keyword>
<sequence length="410" mass="47652">MSILLVFCWLLGCFSLIYFSFYRRRVDVFSFSFVGFFIYSFPILVGSVPNYPYDNRLELDHFLYFYFILFSVVYLLVVFVHDKYIDRVNVKPVSQFVFPRLVIYFLAIIAVGLVLYVSIDIVSTGMYIRAGIEKVQVLKSLPSIYNWVVYYLISLSFLCAIARYHYIAALSIFLLMFDVVLVGMRVNITIALVGSILIVFYGYRLSFKSAVFSFVAGIFLVFTVIFIKPMLRIFVTTGEFFSYFDGSSRLYTYIGRMEPFPQISIFNTVVKHSIEFNRHEWFNSVITLFGFGSNAQVVKFTSVFAPFYHGIRDGALGSSSIGEMYALFGVLGIVVFCLLYPLLLVLLSTILRKYGDLARIFILPIVPIIGFYFYRNDIYFSLLQMRRILFYSFVFFTVLFLVKLVRRKYS</sequence>
<organism evidence="2 3">
    <name type="scientific">Vibrio marisflavi CECT 7928</name>
    <dbReference type="NCBI Taxonomy" id="634439"/>
    <lineage>
        <taxon>Bacteria</taxon>
        <taxon>Pseudomonadati</taxon>
        <taxon>Pseudomonadota</taxon>
        <taxon>Gammaproteobacteria</taxon>
        <taxon>Vibrionales</taxon>
        <taxon>Vibrionaceae</taxon>
        <taxon>Vibrio</taxon>
    </lineage>
</organism>
<feature type="transmembrane region" description="Helical" evidence="1">
    <location>
        <begin position="144"/>
        <end position="166"/>
    </location>
</feature>
<feature type="transmembrane region" description="Helical" evidence="1">
    <location>
        <begin position="29"/>
        <end position="51"/>
    </location>
</feature>
<gene>
    <name evidence="2" type="ORF">VMF7928_03813</name>
</gene>
<dbReference type="EMBL" id="CAKLDM010000002">
    <property type="protein sequence ID" value="CAH0541755.1"/>
    <property type="molecule type" value="Genomic_DNA"/>
</dbReference>
<name>A0ABN8EAW7_9VIBR</name>
<feature type="transmembrane region" description="Helical" evidence="1">
    <location>
        <begin position="172"/>
        <end position="203"/>
    </location>
</feature>
<accession>A0ABN8EAW7</accession>
<keyword evidence="1" id="KW-0812">Transmembrane</keyword>